<evidence type="ECO:0000313" key="2">
    <source>
        <dbReference type="Proteomes" id="UP001549145"/>
    </source>
</evidence>
<proteinExistence type="predicted"/>
<keyword evidence="2" id="KW-1185">Reference proteome</keyword>
<organism evidence="1 2">
    <name type="scientific">Methylobacterium goesingense</name>
    <dbReference type="NCBI Taxonomy" id="243690"/>
    <lineage>
        <taxon>Bacteria</taxon>
        <taxon>Pseudomonadati</taxon>
        <taxon>Pseudomonadota</taxon>
        <taxon>Alphaproteobacteria</taxon>
        <taxon>Hyphomicrobiales</taxon>
        <taxon>Methylobacteriaceae</taxon>
        <taxon>Methylobacterium</taxon>
    </lineage>
</organism>
<accession>A0ABV2KYT8</accession>
<dbReference type="RefSeq" id="WP_238277455.1">
    <property type="nucleotide sequence ID" value="NZ_BPQL01000022.1"/>
</dbReference>
<protein>
    <submittedName>
        <fullName evidence="1">Uncharacterized protein</fullName>
    </submittedName>
</protein>
<dbReference type="EMBL" id="JBEPMM010000001">
    <property type="protein sequence ID" value="MET3690732.1"/>
    <property type="molecule type" value="Genomic_DNA"/>
</dbReference>
<comment type="caution">
    <text evidence="1">The sequence shown here is derived from an EMBL/GenBank/DDBJ whole genome shotgun (WGS) entry which is preliminary data.</text>
</comment>
<name>A0ABV2KYT8_9HYPH</name>
<evidence type="ECO:0000313" key="1">
    <source>
        <dbReference type="EMBL" id="MET3690732.1"/>
    </source>
</evidence>
<dbReference type="Proteomes" id="UP001549145">
    <property type="component" value="Unassembled WGS sequence"/>
</dbReference>
<gene>
    <name evidence="1" type="ORF">ABID43_000251</name>
</gene>
<reference evidence="1 2" key="1">
    <citation type="submission" date="2024-06" db="EMBL/GenBank/DDBJ databases">
        <title>Genomic Encyclopedia of Type Strains, Phase IV (KMG-IV): sequencing the most valuable type-strain genomes for metagenomic binning, comparative biology and taxonomic classification.</title>
        <authorList>
            <person name="Goeker M."/>
        </authorList>
    </citation>
    <scope>NUCLEOTIDE SEQUENCE [LARGE SCALE GENOMIC DNA]</scope>
    <source>
        <strain evidence="1 2">DSM 21331</strain>
    </source>
</reference>
<sequence>MPNVEADRSRYVAERDRLIRELEAMRDAGHPEGRQFADGYALRDTDASAMEGLRLRIQELTGLIEQIETGNA</sequence>